<proteinExistence type="predicted"/>
<comment type="caution">
    <text evidence="1">The sequence shown here is derived from an EMBL/GenBank/DDBJ whole genome shotgun (WGS) entry which is preliminary data.</text>
</comment>
<accession>A0A7V8UC22</accession>
<dbReference type="EMBL" id="VDLV01000020">
    <property type="protein sequence ID" value="MBA1379161.1"/>
    <property type="molecule type" value="Genomic_DNA"/>
</dbReference>
<gene>
    <name evidence="1" type="ORF">FHK92_15280</name>
</gene>
<dbReference type="Proteomes" id="UP000572407">
    <property type="component" value="Unassembled WGS sequence"/>
</dbReference>
<dbReference type="SUPFAM" id="SSF49373">
    <property type="entry name" value="Invasin/intimin cell-adhesion fragments"/>
    <property type="match status" value="2"/>
</dbReference>
<evidence type="ECO:0008006" key="3">
    <source>
        <dbReference type="Google" id="ProtNLM"/>
    </source>
</evidence>
<dbReference type="RefSeq" id="WP_181288704.1">
    <property type="nucleotide sequence ID" value="NZ_VDLV01000020.1"/>
</dbReference>
<protein>
    <recommendedName>
        <fullName evidence="3">Big-1 domain-containing protein</fullName>
    </recommendedName>
</protein>
<organism evidence="1 2">
    <name type="scientific">Pseudomonas brassicacearum subsp. neoaurantiaca</name>
    <dbReference type="NCBI Taxonomy" id="494916"/>
    <lineage>
        <taxon>Bacteria</taxon>
        <taxon>Pseudomonadati</taxon>
        <taxon>Pseudomonadota</taxon>
        <taxon>Gammaproteobacteria</taxon>
        <taxon>Pseudomonadales</taxon>
        <taxon>Pseudomonadaceae</taxon>
        <taxon>Pseudomonas</taxon>
    </lineage>
</organism>
<dbReference type="InterPro" id="IPR013783">
    <property type="entry name" value="Ig-like_fold"/>
</dbReference>
<dbReference type="Gene3D" id="2.60.40.10">
    <property type="entry name" value="Immunoglobulins"/>
    <property type="match status" value="3"/>
</dbReference>
<evidence type="ECO:0000313" key="1">
    <source>
        <dbReference type="EMBL" id="MBA1379161.1"/>
    </source>
</evidence>
<name>A0A7V8UC22_9PSED</name>
<reference evidence="1 2" key="1">
    <citation type="submission" date="2019-06" db="EMBL/GenBank/DDBJ databases">
        <title>Analysis of the biodiversity of Brassica napus bacterial endophytes for the selection of potential efficient biofertilizers for rapeseed crops.</title>
        <authorList>
            <person name="Jimenez-Gomez A."/>
            <person name="Saati-Santamaria Z."/>
            <person name="Menendez E."/>
            <person name="Rivas R."/>
            <person name="Mateos P.F."/>
            <person name="Velazquez E."/>
            <person name="Garcia-Fraile P."/>
        </authorList>
    </citation>
    <scope>NUCLEOTIDE SEQUENCE [LARGE SCALE GENOMIC DNA]</scope>
    <source>
        <strain evidence="1 2">CDVBN10</strain>
    </source>
</reference>
<evidence type="ECO:0000313" key="2">
    <source>
        <dbReference type="Proteomes" id="UP000572407"/>
    </source>
</evidence>
<dbReference type="InterPro" id="IPR008964">
    <property type="entry name" value="Invasin/intimin_cell_adhesion"/>
</dbReference>
<sequence length="1437" mass="156197">MNKQSRLAVRANESLVLNGDFQRGFINWTKDGNSRWLSTGSDNYQGEQIPYLVAGGGASVFQTFRVPKAPGDSARYVLSFLCESRQDSAGRLVVEVDGKPDNRFEIALEPTGKAQRLAQQQGAEPLVFEPIVYHCQLDDELSFDDQDTLKLSVISAPNAPDDDYSLLYITRIKLQVLLEPLVLQTIKLDDQSLSVTERLPLCLGAEHRLEFVPASGNAWEGTLAALTSDDNPQEAIIATPGWGMDHDMASPWLIECPQIGNQYPYRFCMKLINQYTAEAHPVEVSLGHHRLAFLEVREATYFPVLEYGQSVCLGVRVGSPYTEQALTGQTVNWNVTPGQVKTVSVTDDQGWAYFEYQPTQAGGLEIEASVESLYYGTGVVAQTFPVRVLETDPWNDVRVVVEREEAPWAEKTGYPNRGSDYALELRLPEALIGTDLSLRWSGDSHEQLGVGVNPALDLAVRVDDAGLTWTLTSEDKLDGLFSLELVCSKLLSHSPKKSMSLARNLVKVGEVREANKFPLVDDDESVLLRVQVVHVTSQGDGEPVVNAQVEWSTPEETSATVTGNGGWASFLYTPISAGDKVVTASIKSPVEAAPVTHAFNVTAIASSPWKGNVNILLDGEVVEPGLLGVLCRRGQTHVLKVVPVAGSSWIGRDISLHWRGSDPDIGLVLADLGTAKPLIAACVEWRISSQAETSTSSLFDLELRLAGEETVRELSGRLVAMNLLEEVSLRFDQIDAALDGQPLYPCLGAQHRFTVMPNALSPLVGLTSKLTWSGASAAELGATVEPALANGQPISDGGASWTLDFTGSEVPGEFNLAWELSLLDFQATAKPMQLGHNKVRIQAWRDSAVDPVVGEDPAWVWVQVFSHFTGQGVAEVPVTWAANDSRAAHTDAEGWAGFDVQASSAGEQTVMASVISAYDGYQEQRTFEVTALTSDPWEDLTVSFDGAESCRWGEKTYFPRRDGKHELVLTAPANSPLLDGHLTLGMTGTGPTELGITFTSGALGVARQFEEGSLRYAFNVGNLKDGSFALCLASQRLARLSPANALSVGEGNQVLEFGWDTRADQTLDWKQELVEHITIISSVNRRPVAGVAVNWHSADLGTVATVTNYYGVARIRFVPTTPGAAQLTATVGSGDTARSITRTFSVNEPREIKSLTSEKTYGHFGEEVSALATVVSAIDSKPLQGVEVQWDYPGITLDATKTDADGVARVTFSLTGIWRGGLEAVVKGGSAGWEVKHLEFGLLPAPDMDVVFDGMPVVFGGAAYPCHGATHTIRVSPTLSSRLSGMHIRLIWDGDAAEEIGAEIRPPLEEAQLLTDEGVTWELDFSGTSRNVEFSLSMEVVETGEVSERLVMSLGHNLVTAERWATEHQGWPEWETYFVRYIRATSVYLNQPAPYVIVRINGAPIVNTNANGVYSTSEQGYGPKYLSIVNWYNMTIV</sequence>